<evidence type="ECO:0000256" key="1">
    <source>
        <dbReference type="SAM" id="MobiDB-lite"/>
    </source>
</evidence>
<feature type="compositionally biased region" description="Basic and acidic residues" evidence="1">
    <location>
        <begin position="1"/>
        <end position="16"/>
    </location>
</feature>
<evidence type="ECO:0000313" key="2">
    <source>
        <dbReference type="EMBL" id="GFO60195.1"/>
    </source>
</evidence>
<organism evidence="2 3">
    <name type="scientific">Geomonas silvestris</name>
    <dbReference type="NCBI Taxonomy" id="2740184"/>
    <lineage>
        <taxon>Bacteria</taxon>
        <taxon>Pseudomonadati</taxon>
        <taxon>Thermodesulfobacteriota</taxon>
        <taxon>Desulfuromonadia</taxon>
        <taxon>Geobacterales</taxon>
        <taxon>Geobacteraceae</taxon>
        <taxon>Geomonas</taxon>
    </lineage>
</organism>
<dbReference type="AlphaFoldDB" id="A0A6V8MJJ7"/>
<accession>A0A6V8MJJ7</accession>
<sequence>MVRGERLADTAKLVKEQKRRRIGNSAGAGAEKKRFLLEFEKGAQVGSPEGEGATSLPVTAFTHPPTPSRQGRGGCVPVTDEMNPGKPEYHTKKRGPGDLPEPAAGKVIFLQPPGPVDPAAFFSALNRSWRSRSAGSPPRLYLPGAR</sequence>
<comment type="caution">
    <text evidence="2">The sequence shown here is derived from an EMBL/GenBank/DDBJ whole genome shotgun (WGS) entry which is preliminary data.</text>
</comment>
<evidence type="ECO:0000313" key="3">
    <source>
        <dbReference type="Proteomes" id="UP000556026"/>
    </source>
</evidence>
<keyword evidence="3" id="KW-1185">Reference proteome</keyword>
<dbReference type="EMBL" id="BLXX01000007">
    <property type="protein sequence ID" value="GFO60195.1"/>
    <property type="molecule type" value="Genomic_DNA"/>
</dbReference>
<gene>
    <name evidence="2" type="ORF">GMST_25200</name>
</gene>
<proteinExistence type="predicted"/>
<feature type="region of interest" description="Disordered" evidence="1">
    <location>
        <begin position="1"/>
        <end position="31"/>
    </location>
</feature>
<dbReference type="Proteomes" id="UP000556026">
    <property type="component" value="Unassembled WGS sequence"/>
</dbReference>
<name>A0A6V8MJJ7_9BACT</name>
<feature type="region of interest" description="Disordered" evidence="1">
    <location>
        <begin position="44"/>
        <end position="105"/>
    </location>
</feature>
<reference evidence="3" key="1">
    <citation type="submission" date="2020-06" db="EMBL/GenBank/DDBJ databases">
        <title>Draft genomic sequence of Geomonas sp. Red330.</title>
        <authorList>
            <person name="Itoh H."/>
            <person name="Zhenxing X."/>
            <person name="Ushijima N."/>
            <person name="Masuda Y."/>
            <person name="Shiratori Y."/>
            <person name="Senoo K."/>
        </authorList>
    </citation>
    <scope>NUCLEOTIDE SEQUENCE [LARGE SCALE GENOMIC DNA]</scope>
    <source>
        <strain evidence="3">Red330</strain>
    </source>
</reference>
<protein>
    <submittedName>
        <fullName evidence="2">Uncharacterized protein</fullName>
    </submittedName>
</protein>